<reference evidence="1 2" key="1">
    <citation type="submission" date="2023-07" db="EMBL/GenBank/DDBJ databases">
        <title>Sequencing the genomes of 1000 actinobacteria strains.</title>
        <authorList>
            <person name="Klenk H.-P."/>
        </authorList>
    </citation>
    <scope>NUCLEOTIDE SEQUENCE [LARGE SCALE GENOMIC DNA]</scope>
    <source>
        <strain evidence="1 2">DSM 44508</strain>
    </source>
</reference>
<evidence type="ECO:0000313" key="2">
    <source>
        <dbReference type="Proteomes" id="UP001183619"/>
    </source>
</evidence>
<sequence>MKSLIKHALSGVLVVRECASGDAQSLPVVGGVSVHVEFVDVVDIGQQWGEIR</sequence>
<organism evidence="1 2">
    <name type="scientific">Corynebacterium felinum</name>
    <dbReference type="NCBI Taxonomy" id="131318"/>
    <lineage>
        <taxon>Bacteria</taxon>
        <taxon>Bacillati</taxon>
        <taxon>Actinomycetota</taxon>
        <taxon>Actinomycetes</taxon>
        <taxon>Mycobacteriales</taxon>
        <taxon>Corynebacteriaceae</taxon>
        <taxon>Corynebacterium</taxon>
    </lineage>
</organism>
<gene>
    <name evidence="1" type="ORF">J2S37_002098</name>
</gene>
<proteinExistence type="predicted"/>
<dbReference type="Proteomes" id="UP001183619">
    <property type="component" value="Unassembled WGS sequence"/>
</dbReference>
<evidence type="ECO:0000313" key="1">
    <source>
        <dbReference type="EMBL" id="MDR7355560.1"/>
    </source>
</evidence>
<keyword evidence="2" id="KW-1185">Reference proteome</keyword>
<accession>A0ABU2BAD9</accession>
<protein>
    <submittedName>
        <fullName evidence="1">Uncharacterized protein</fullName>
    </submittedName>
</protein>
<comment type="caution">
    <text evidence="1">The sequence shown here is derived from an EMBL/GenBank/DDBJ whole genome shotgun (WGS) entry which is preliminary data.</text>
</comment>
<dbReference type="EMBL" id="JAVDYF010000001">
    <property type="protein sequence ID" value="MDR7355560.1"/>
    <property type="molecule type" value="Genomic_DNA"/>
</dbReference>
<name>A0ABU2BAD9_9CORY</name>